<organism evidence="2 3">
    <name type="scientific">Candidatus Macondimonas diazotrophica</name>
    <dbReference type="NCBI Taxonomy" id="2305248"/>
    <lineage>
        <taxon>Bacteria</taxon>
        <taxon>Pseudomonadati</taxon>
        <taxon>Pseudomonadota</taxon>
        <taxon>Gammaproteobacteria</taxon>
        <taxon>Chromatiales</taxon>
        <taxon>Ectothiorhodospiraceae</taxon>
        <taxon>Candidatus Macondimonas</taxon>
    </lineage>
</organism>
<evidence type="ECO:0000313" key="3">
    <source>
        <dbReference type="Proteomes" id="UP000297890"/>
    </source>
</evidence>
<accession>A0A4Z0FAG5</accession>
<sequence>MKLKLASVGLFALAPLAAQAELVEMNNVELATVQGQAFTIPGVLVSRTVGVGVNTQFTSPTYDATYTDVPGGVERESNFVTKYTVSPFFTYTSTGNYTGNAYRTVESGADIDVVDVAYSRTRTFLGFNPQR</sequence>
<feature type="signal peptide" evidence="1">
    <location>
        <begin position="1"/>
        <end position="20"/>
    </location>
</feature>
<protein>
    <submittedName>
        <fullName evidence="2">Uncharacterized protein</fullName>
    </submittedName>
</protein>
<evidence type="ECO:0000256" key="1">
    <source>
        <dbReference type="SAM" id="SignalP"/>
    </source>
</evidence>
<dbReference type="RefSeq" id="WP_135281914.1">
    <property type="nucleotide sequence ID" value="NZ_SRIO01000009.1"/>
</dbReference>
<name>A0A4Z0FAG5_9GAMM</name>
<evidence type="ECO:0000313" key="2">
    <source>
        <dbReference type="EMBL" id="TFZ82439.1"/>
    </source>
</evidence>
<proteinExistence type="predicted"/>
<comment type="caution">
    <text evidence="2">The sequence shown here is derived from an EMBL/GenBank/DDBJ whole genome shotgun (WGS) entry which is preliminary data.</text>
</comment>
<dbReference type="EMBL" id="SRIO01000009">
    <property type="protein sequence ID" value="TFZ82439.1"/>
    <property type="molecule type" value="Genomic_DNA"/>
</dbReference>
<keyword evidence="3" id="KW-1185">Reference proteome</keyword>
<reference evidence="2 3" key="1">
    <citation type="journal article" date="2019" name="ISME J.">
        <title>Candidatus Macondimonas diazotrophica, a novel gammaproteobacterial genus dominating crude-oil-contaminated coastal sediments.</title>
        <authorList>
            <person name="Karthikeyan S."/>
            <person name="Konstantinidis K."/>
        </authorList>
    </citation>
    <scope>NUCLEOTIDE SEQUENCE [LARGE SCALE GENOMIC DNA]</scope>
    <source>
        <strain evidence="2 3">KTK01</strain>
    </source>
</reference>
<dbReference type="AlphaFoldDB" id="A0A4Z0FAG5"/>
<feature type="chain" id="PRO_5021210043" evidence="1">
    <location>
        <begin position="21"/>
        <end position="131"/>
    </location>
</feature>
<keyword evidence="1" id="KW-0732">Signal</keyword>
<dbReference type="Proteomes" id="UP000297890">
    <property type="component" value="Unassembled WGS sequence"/>
</dbReference>
<gene>
    <name evidence="2" type="ORF">E4680_08130</name>
</gene>